<organism evidence="5 6">
    <name type="scientific">Thermocatellispora tengchongensis</name>
    <dbReference type="NCBI Taxonomy" id="1073253"/>
    <lineage>
        <taxon>Bacteria</taxon>
        <taxon>Bacillati</taxon>
        <taxon>Actinomycetota</taxon>
        <taxon>Actinomycetes</taxon>
        <taxon>Streptosporangiales</taxon>
        <taxon>Streptosporangiaceae</taxon>
        <taxon>Thermocatellispora</taxon>
    </lineage>
</organism>
<dbReference type="PANTHER" id="PTHR43004:SF19">
    <property type="entry name" value="BINDING MONOOXYGENASE, PUTATIVE (JCVI)-RELATED"/>
    <property type="match status" value="1"/>
</dbReference>
<dbReference type="Pfam" id="PF21274">
    <property type="entry name" value="Rng_hyd_C"/>
    <property type="match status" value="1"/>
</dbReference>
<evidence type="ECO:0000256" key="1">
    <source>
        <dbReference type="ARBA" id="ARBA00001974"/>
    </source>
</evidence>
<evidence type="ECO:0000259" key="4">
    <source>
        <dbReference type="Pfam" id="PF01494"/>
    </source>
</evidence>
<reference evidence="5 6" key="1">
    <citation type="submission" date="2020-08" db="EMBL/GenBank/DDBJ databases">
        <title>Genomic Encyclopedia of Type Strains, Phase IV (KMG-IV): sequencing the most valuable type-strain genomes for metagenomic binning, comparative biology and taxonomic classification.</title>
        <authorList>
            <person name="Goeker M."/>
        </authorList>
    </citation>
    <scope>NUCLEOTIDE SEQUENCE [LARGE SCALE GENOMIC DNA]</scope>
    <source>
        <strain evidence="5 6">DSM 45615</strain>
    </source>
</reference>
<evidence type="ECO:0000313" key="6">
    <source>
        <dbReference type="Proteomes" id="UP000578449"/>
    </source>
</evidence>
<name>A0A840PAX3_9ACTN</name>
<dbReference type="SUPFAM" id="SSF51905">
    <property type="entry name" value="FAD/NAD(P)-binding domain"/>
    <property type="match status" value="1"/>
</dbReference>
<keyword evidence="2" id="KW-0285">Flavoprotein</keyword>
<protein>
    <submittedName>
        <fullName evidence="5">2-polyprenyl-6-methoxyphenol hydroxylase-like FAD-dependent oxidoreductase</fullName>
    </submittedName>
</protein>
<dbReference type="InterPro" id="IPR050641">
    <property type="entry name" value="RIFMO-like"/>
</dbReference>
<sequence length="514" mass="54429">MADEDVVIVGGGPNGLMTAIELALGGVRPLVLERLPEPATLPKANGLVGRVVQAMDYRGLYERFSGEPGPPTPAPYFSFGALTLDMAGWDGNALYTLPIPQRRIEELLERRASELGVRIRRGHEVTGLGQDAGGVTVDVRGPQGGYELCARFLVGADGGHSTVRKLAGIGFPGVTEERFAGHTGQALIDAPVAVPGGHGDLDVPGVGRLRPASFLRTERGCFAHAMFRPGVYSVAAFEWDRPPAAEATFQDLRAAVCRVLGAEIPMSEPPAEQGGASVRVHAGINSRLAARYRAGRMFLVGDAAHVQSSVGGPGLNLGLQDALNLGWKLAATVRGWAPEDLLSTYESERRPVAERVIMHSRAQTALLSPGPDITALREVFGELLREPGNVRHISDLMSGADTRYPAGYAPAHALAGGWMPDLPLAGRATRVAELLRTARPLLLDLAGRPESVAAGAEWGERVAVATAYAEDRPADAVLIRPDGYVAWAATGRPDPDGLRLALRTWFGDPPAPVA</sequence>
<dbReference type="Proteomes" id="UP000578449">
    <property type="component" value="Unassembled WGS sequence"/>
</dbReference>
<accession>A0A840PAX3</accession>
<dbReference type="Gene3D" id="3.40.30.120">
    <property type="match status" value="1"/>
</dbReference>
<dbReference type="AlphaFoldDB" id="A0A840PAX3"/>
<dbReference type="Pfam" id="PF01494">
    <property type="entry name" value="FAD_binding_3"/>
    <property type="match status" value="1"/>
</dbReference>
<dbReference type="GO" id="GO:0071949">
    <property type="term" value="F:FAD binding"/>
    <property type="evidence" value="ECO:0007669"/>
    <property type="project" value="InterPro"/>
</dbReference>
<dbReference type="InterPro" id="IPR002938">
    <property type="entry name" value="FAD-bd"/>
</dbReference>
<dbReference type="RefSeq" id="WP_185055417.1">
    <property type="nucleotide sequence ID" value="NZ_BAABIX010000025.1"/>
</dbReference>
<comment type="caution">
    <text evidence="5">The sequence shown here is derived from an EMBL/GenBank/DDBJ whole genome shotgun (WGS) entry which is preliminary data.</text>
</comment>
<keyword evidence="6" id="KW-1185">Reference proteome</keyword>
<feature type="domain" description="FAD-binding" evidence="4">
    <location>
        <begin position="5"/>
        <end position="359"/>
    </location>
</feature>
<dbReference type="GO" id="GO:0016709">
    <property type="term" value="F:oxidoreductase activity, acting on paired donors, with incorporation or reduction of molecular oxygen, NAD(P)H as one donor, and incorporation of one atom of oxygen"/>
    <property type="evidence" value="ECO:0007669"/>
    <property type="project" value="UniProtKB-ARBA"/>
</dbReference>
<proteinExistence type="predicted"/>
<dbReference type="EMBL" id="JACHGN010000024">
    <property type="protein sequence ID" value="MBB5138544.1"/>
    <property type="molecule type" value="Genomic_DNA"/>
</dbReference>
<evidence type="ECO:0000313" key="5">
    <source>
        <dbReference type="EMBL" id="MBB5138544.1"/>
    </source>
</evidence>
<dbReference type="InterPro" id="IPR036188">
    <property type="entry name" value="FAD/NAD-bd_sf"/>
</dbReference>
<gene>
    <name evidence="5" type="ORF">HNP84_008298</name>
</gene>
<evidence type="ECO:0000256" key="2">
    <source>
        <dbReference type="ARBA" id="ARBA00022630"/>
    </source>
</evidence>
<comment type="cofactor">
    <cofactor evidence="1">
        <name>FAD</name>
        <dbReference type="ChEBI" id="CHEBI:57692"/>
    </cofactor>
</comment>
<dbReference type="PRINTS" id="PR00420">
    <property type="entry name" value="RNGMNOXGNASE"/>
</dbReference>
<dbReference type="PANTHER" id="PTHR43004">
    <property type="entry name" value="TRK SYSTEM POTASSIUM UPTAKE PROTEIN"/>
    <property type="match status" value="1"/>
</dbReference>
<dbReference type="Gene3D" id="3.50.50.60">
    <property type="entry name" value="FAD/NAD(P)-binding domain"/>
    <property type="match status" value="2"/>
</dbReference>
<evidence type="ECO:0000256" key="3">
    <source>
        <dbReference type="ARBA" id="ARBA00022827"/>
    </source>
</evidence>
<keyword evidence="3" id="KW-0274">FAD</keyword>
<dbReference type="Gene3D" id="3.30.70.2450">
    <property type="match status" value="1"/>
</dbReference>